<evidence type="ECO:0000313" key="2">
    <source>
        <dbReference type="Proteomes" id="UP000256690"/>
    </source>
</evidence>
<organism evidence="1 2">
    <name type="scientific">Aspergillus mulundensis</name>
    <dbReference type="NCBI Taxonomy" id="1810919"/>
    <lineage>
        <taxon>Eukaryota</taxon>
        <taxon>Fungi</taxon>
        <taxon>Dikarya</taxon>
        <taxon>Ascomycota</taxon>
        <taxon>Pezizomycotina</taxon>
        <taxon>Eurotiomycetes</taxon>
        <taxon>Eurotiomycetidae</taxon>
        <taxon>Eurotiales</taxon>
        <taxon>Aspergillaceae</taxon>
        <taxon>Aspergillus</taxon>
        <taxon>Aspergillus subgen. Nidulantes</taxon>
    </lineage>
</organism>
<dbReference type="GeneID" id="38112050"/>
<sequence length="223" mass="24702">MSVRPQILLLSLSHRFYLDDTYTTLFSRLSQTATLKHAKTPPTALRLLSQNTFKAIILTDEGLTEHEPNHDQVLAQVQEYMRDGAGLVIAALHFPNFVTQDGFDGFFGRLGVPWKKGDCHRMDFDVNPSCNRELLYGLGLATADLPVRYSMKALGVRGARVHEKVYLPIAGARSQSIIEAEESVDLSQAAVVGARLGRGHLFYIGDVNWERGSQDAVVKLCCA</sequence>
<comment type="caution">
    <text evidence="1">The sequence shown here is derived from an EMBL/GenBank/DDBJ whole genome shotgun (WGS) entry which is preliminary data.</text>
</comment>
<accession>A0A3D8SUE0</accession>
<gene>
    <name evidence="1" type="ORF">DSM5745_01680</name>
</gene>
<dbReference type="RefSeq" id="XP_026606859.1">
    <property type="nucleotide sequence ID" value="XM_026743696.1"/>
</dbReference>
<keyword evidence="2" id="KW-1185">Reference proteome</keyword>
<dbReference type="Proteomes" id="UP000256690">
    <property type="component" value="Unassembled WGS sequence"/>
</dbReference>
<name>A0A3D8SUE0_9EURO</name>
<protein>
    <submittedName>
        <fullName evidence="1">Uncharacterized protein</fullName>
    </submittedName>
</protein>
<dbReference type="STRING" id="1810919.A0A3D8SUE0"/>
<proteinExistence type="predicted"/>
<dbReference type="OrthoDB" id="245563at2759"/>
<dbReference type="AlphaFoldDB" id="A0A3D8SUE0"/>
<dbReference type="EMBL" id="PVWQ01000002">
    <property type="protein sequence ID" value="RDW89905.1"/>
    <property type="molecule type" value="Genomic_DNA"/>
</dbReference>
<reference evidence="1 2" key="1">
    <citation type="journal article" date="2018" name="IMA Fungus">
        <title>IMA Genome-F 9: Draft genome sequence of Annulohypoxylon stygium, Aspergillus mulundensis, Berkeleyomyces basicola (syn. Thielaviopsis basicola), Ceratocystis smalleyi, two Cercospora beticola strains, Coleophoma cylindrospora, Fusarium fracticaudum, Phialophora cf. hyalina, and Morchella septimelata.</title>
        <authorList>
            <person name="Wingfield B.D."/>
            <person name="Bills G.F."/>
            <person name="Dong Y."/>
            <person name="Huang W."/>
            <person name="Nel W.J."/>
            <person name="Swalarsk-Parry B.S."/>
            <person name="Vaghefi N."/>
            <person name="Wilken P.M."/>
            <person name="An Z."/>
            <person name="de Beer Z.W."/>
            <person name="De Vos L."/>
            <person name="Chen L."/>
            <person name="Duong T.A."/>
            <person name="Gao Y."/>
            <person name="Hammerbacher A."/>
            <person name="Kikkert J.R."/>
            <person name="Li Y."/>
            <person name="Li H."/>
            <person name="Li K."/>
            <person name="Li Q."/>
            <person name="Liu X."/>
            <person name="Ma X."/>
            <person name="Naidoo K."/>
            <person name="Pethybridge S.J."/>
            <person name="Sun J."/>
            <person name="Steenkamp E.T."/>
            <person name="van der Nest M.A."/>
            <person name="van Wyk S."/>
            <person name="Wingfield M.J."/>
            <person name="Xiong C."/>
            <person name="Yue Q."/>
            <person name="Zhang X."/>
        </authorList>
    </citation>
    <scope>NUCLEOTIDE SEQUENCE [LARGE SCALE GENOMIC DNA]</scope>
    <source>
        <strain evidence="1 2">DSM 5745</strain>
    </source>
</reference>
<evidence type="ECO:0000313" key="1">
    <source>
        <dbReference type="EMBL" id="RDW89905.1"/>
    </source>
</evidence>